<evidence type="ECO:0000313" key="2">
    <source>
        <dbReference type="EMBL" id="GIX90835.1"/>
    </source>
</evidence>
<comment type="caution">
    <text evidence="2">The sequence shown here is derived from an EMBL/GenBank/DDBJ whole genome shotgun (WGS) entry which is preliminary data.</text>
</comment>
<organism evidence="2 3">
    <name type="scientific">Caerostris extrusa</name>
    <name type="common">Bark spider</name>
    <name type="synonym">Caerostris bankana</name>
    <dbReference type="NCBI Taxonomy" id="172846"/>
    <lineage>
        <taxon>Eukaryota</taxon>
        <taxon>Metazoa</taxon>
        <taxon>Ecdysozoa</taxon>
        <taxon>Arthropoda</taxon>
        <taxon>Chelicerata</taxon>
        <taxon>Arachnida</taxon>
        <taxon>Araneae</taxon>
        <taxon>Araneomorphae</taxon>
        <taxon>Entelegynae</taxon>
        <taxon>Araneoidea</taxon>
        <taxon>Araneidae</taxon>
        <taxon>Caerostris</taxon>
    </lineage>
</organism>
<name>A0AAV4P0Z0_CAEEX</name>
<gene>
    <name evidence="2" type="ORF">CEXT_482321</name>
</gene>
<dbReference type="EMBL" id="BPLR01021534">
    <property type="protein sequence ID" value="GIX90835.1"/>
    <property type="molecule type" value="Genomic_DNA"/>
</dbReference>
<accession>A0AAV4P0Z0</accession>
<reference evidence="2 3" key="1">
    <citation type="submission" date="2021-06" db="EMBL/GenBank/DDBJ databases">
        <title>Caerostris extrusa draft genome.</title>
        <authorList>
            <person name="Kono N."/>
            <person name="Arakawa K."/>
        </authorList>
    </citation>
    <scope>NUCLEOTIDE SEQUENCE [LARGE SCALE GENOMIC DNA]</scope>
</reference>
<sequence>MSGVARATPPNTQEPGSDAMQHDWPGKDTKPRPGNFLPPHLLKIKNIIQNTIQYKKQFLGYKEGKDTSLYLHLIYVKKTSVIIDSRSKIYITVTQQKEGNVDPQDEIERLVPLRFPDYFPVAARHLPINQVYIMIILERNTRRTI</sequence>
<proteinExistence type="predicted"/>
<feature type="region of interest" description="Disordered" evidence="1">
    <location>
        <begin position="1"/>
        <end position="35"/>
    </location>
</feature>
<dbReference type="Proteomes" id="UP001054945">
    <property type="component" value="Unassembled WGS sequence"/>
</dbReference>
<evidence type="ECO:0000256" key="1">
    <source>
        <dbReference type="SAM" id="MobiDB-lite"/>
    </source>
</evidence>
<feature type="compositionally biased region" description="Basic and acidic residues" evidence="1">
    <location>
        <begin position="20"/>
        <end position="31"/>
    </location>
</feature>
<dbReference type="AlphaFoldDB" id="A0AAV4P0Z0"/>
<keyword evidence="3" id="KW-1185">Reference proteome</keyword>
<evidence type="ECO:0000313" key="3">
    <source>
        <dbReference type="Proteomes" id="UP001054945"/>
    </source>
</evidence>
<protein>
    <submittedName>
        <fullName evidence="2">Uncharacterized protein</fullName>
    </submittedName>
</protein>